<gene>
    <name evidence="8" type="ORF">GGQ66_001038</name>
</gene>
<keyword evidence="4 7" id="KW-0812">Transmembrane</keyword>
<dbReference type="GO" id="GO:0005886">
    <property type="term" value="C:plasma membrane"/>
    <property type="evidence" value="ECO:0007669"/>
    <property type="project" value="UniProtKB-SubCell"/>
</dbReference>
<keyword evidence="9" id="KW-1185">Reference proteome</keyword>
<dbReference type="InterPro" id="IPR007341">
    <property type="entry name" value="Transgly_assoc"/>
</dbReference>
<evidence type="ECO:0000256" key="3">
    <source>
        <dbReference type="ARBA" id="ARBA00022475"/>
    </source>
</evidence>
<keyword evidence="3" id="KW-1003">Cell membrane</keyword>
<dbReference type="RefSeq" id="WP_183790121.1">
    <property type="nucleotide sequence ID" value="NZ_JACIDU010000003.1"/>
</dbReference>
<organism evidence="8 9">
    <name type="scientific">Allorhizobium borbori</name>
    <dbReference type="NCBI Taxonomy" id="485907"/>
    <lineage>
        <taxon>Bacteria</taxon>
        <taxon>Pseudomonadati</taxon>
        <taxon>Pseudomonadota</taxon>
        <taxon>Alphaproteobacteria</taxon>
        <taxon>Hyphomicrobiales</taxon>
        <taxon>Rhizobiaceae</taxon>
        <taxon>Rhizobium/Agrobacterium group</taxon>
        <taxon>Allorhizobium</taxon>
    </lineage>
</organism>
<evidence type="ECO:0000256" key="6">
    <source>
        <dbReference type="ARBA" id="ARBA00023136"/>
    </source>
</evidence>
<feature type="transmembrane region" description="Helical" evidence="7">
    <location>
        <begin position="6"/>
        <end position="23"/>
    </location>
</feature>
<evidence type="ECO:0000313" key="9">
    <source>
        <dbReference type="Proteomes" id="UP000584824"/>
    </source>
</evidence>
<dbReference type="EMBL" id="JACIDU010000003">
    <property type="protein sequence ID" value="MBB4102503.1"/>
    <property type="molecule type" value="Genomic_DNA"/>
</dbReference>
<comment type="subcellular location">
    <subcellularLocation>
        <location evidence="1">Cell membrane</location>
        <topology evidence="1">Multi-pass membrane protein</topology>
    </subcellularLocation>
</comment>
<evidence type="ECO:0000256" key="1">
    <source>
        <dbReference type="ARBA" id="ARBA00004651"/>
    </source>
</evidence>
<evidence type="ECO:0000256" key="4">
    <source>
        <dbReference type="ARBA" id="ARBA00022692"/>
    </source>
</evidence>
<comment type="caution">
    <text evidence="8">The sequence shown here is derived from an EMBL/GenBank/DDBJ whole genome shotgun (WGS) entry which is preliminary data.</text>
</comment>
<accession>A0A7W6P0I6</accession>
<reference evidence="8 9" key="1">
    <citation type="submission" date="2020-08" db="EMBL/GenBank/DDBJ databases">
        <title>Genomic Encyclopedia of Type Strains, Phase IV (KMG-IV): sequencing the most valuable type-strain genomes for metagenomic binning, comparative biology and taxonomic classification.</title>
        <authorList>
            <person name="Goeker M."/>
        </authorList>
    </citation>
    <scope>NUCLEOTIDE SEQUENCE [LARGE SCALE GENOMIC DNA]</scope>
    <source>
        <strain evidence="8 9">DSM 26385</strain>
    </source>
</reference>
<keyword evidence="6 7" id="KW-0472">Membrane</keyword>
<evidence type="ECO:0000256" key="5">
    <source>
        <dbReference type="ARBA" id="ARBA00022989"/>
    </source>
</evidence>
<dbReference type="PANTHER" id="PTHR33884:SF3">
    <property type="entry name" value="UPF0410 PROTEIN YMGE"/>
    <property type="match status" value="1"/>
</dbReference>
<dbReference type="Proteomes" id="UP000584824">
    <property type="component" value="Unassembled WGS sequence"/>
</dbReference>
<sequence length="84" mass="9107">MDTIQIGWISAIIIGGLAGWLAGKFMQTRFGIFMNVVLGIVGSAVATTLLRQFNVVPADSRMAYFVTGFLGASLLIFVARIVRR</sequence>
<dbReference type="AlphaFoldDB" id="A0A7W6P0I6"/>
<dbReference type="PANTHER" id="PTHR33884">
    <property type="entry name" value="UPF0410 PROTEIN YMGE"/>
    <property type="match status" value="1"/>
</dbReference>
<dbReference type="Pfam" id="PF04226">
    <property type="entry name" value="Transgly_assoc"/>
    <property type="match status" value="1"/>
</dbReference>
<protein>
    <submittedName>
        <fullName evidence="8">Putative membrane protein YeaQ/YmgE (Transglycosylase-associated protein family)</fullName>
    </submittedName>
</protein>
<proteinExistence type="inferred from homology"/>
<evidence type="ECO:0000256" key="2">
    <source>
        <dbReference type="ARBA" id="ARBA00011006"/>
    </source>
</evidence>
<evidence type="ECO:0000256" key="7">
    <source>
        <dbReference type="SAM" id="Phobius"/>
    </source>
</evidence>
<name>A0A7W6P0I6_9HYPH</name>
<feature type="transmembrane region" description="Helical" evidence="7">
    <location>
        <begin position="30"/>
        <end position="50"/>
    </location>
</feature>
<keyword evidence="5 7" id="KW-1133">Transmembrane helix</keyword>
<evidence type="ECO:0000313" key="8">
    <source>
        <dbReference type="EMBL" id="MBB4102503.1"/>
    </source>
</evidence>
<comment type="similarity">
    <text evidence="2">Belongs to the UPF0410 family.</text>
</comment>
<feature type="transmembrane region" description="Helical" evidence="7">
    <location>
        <begin position="62"/>
        <end position="82"/>
    </location>
</feature>